<feature type="chain" id="PRO_5044026888" evidence="2">
    <location>
        <begin position="22"/>
        <end position="353"/>
    </location>
</feature>
<organism evidence="4 6">
    <name type="scientific">Shewanella fidelis</name>
    <dbReference type="NCBI Taxonomy" id="173509"/>
    <lineage>
        <taxon>Bacteria</taxon>
        <taxon>Pseudomonadati</taxon>
        <taxon>Pseudomonadota</taxon>
        <taxon>Gammaproteobacteria</taxon>
        <taxon>Alteromonadales</taxon>
        <taxon>Shewanellaceae</taxon>
        <taxon>Shewanella</taxon>
    </lineage>
</organism>
<accession>A0AAW8NNE7</accession>
<dbReference type="EMBL" id="JAPMLE010000001">
    <property type="protein sequence ID" value="MDR8524290.1"/>
    <property type="molecule type" value="Genomic_DNA"/>
</dbReference>
<dbReference type="Proteomes" id="UP001259340">
    <property type="component" value="Unassembled WGS sequence"/>
</dbReference>
<reference evidence="4" key="2">
    <citation type="submission" date="2022-11" db="EMBL/GenBank/DDBJ databases">
        <title>Prophages regulate Shewanella fidelis motility and biofilm formation: implications for gut colonization dynamics in Ciona robusta.</title>
        <authorList>
            <person name="Natarajan O."/>
            <person name="Gibboney S.L."/>
            <person name="Young M.N."/>
            <person name="Lim S.J."/>
            <person name="Pluta N."/>
            <person name="Atkinson C.G.F."/>
            <person name="Leigh B.A."/>
            <person name="Liberti A."/>
            <person name="Kees E."/>
            <person name="Breitbart M."/>
            <person name="Gralnick J."/>
            <person name="Dishaw L.J."/>
        </authorList>
    </citation>
    <scope>NUCLEOTIDE SEQUENCE</scope>
    <source>
        <strain evidence="4">3313</strain>
    </source>
</reference>
<keyword evidence="1" id="KW-0378">Hydrolase</keyword>
<evidence type="ECO:0000313" key="7">
    <source>
        <dbReference type="Proteomes" id="UP001271263"/>
    </source>
</evidence>
<dbReference type="EMBL" id="JAPMLD010000009">
    <property type="protein sequence ID" value="MDW4825808.1"/>
    <property type="molecule type" value="Genomic_DNA"/>
</dbReference>
<sequence>MSLLLSSTFLTFSLFTLSLYSADTTKIINHTQVTKEQDCFRDEFSDYDLWIEHTRQKFERAYDTETIVNKATSLFKAQHSREMFEIYQKQLECRTFIYDVDGVPVEGYVIKPKNVTQPLPVVIYNRGGNGNFGAVRFTSMFKTLFPLAEQGFVIFGSQYRGTLNENTELRYGFQGAFSNQHKDEFGGKDIQDVTRLIDFIPSIIGADPKRIGLFGWSRGGMQNYLVLRQLDNVKVVVTVAGNTDLLSGLTLRPNMERVYKKRIPNYNKDKIGTLESRSAIKWVEKLPQDVSILLMHGSADKRVDVSQSIEFAKKLKLHGISHKLVIYEHDDHSLTKNRAQANKEVVTWFQKHL</sequence>
<comment type="caution">
    <text evidence="4">The sequence shown here is derived from an EMBL/GenBank/DDBJ whole genome shotgun (WGS) entry which is preliminary data.</text>
</comment>
<proteinExistence type="predicted"/>
<dbReference type="Pfam" id="PF00326">
    <property type="entry name" value="Peptidase_S9"/>
    <property type="match status" value="1"/>
</dbReference>
<dbReference type="Proteomes" id="UP001271263">
    <property type="component" value="Unassembled WGS sequence"/>
</dbReference>
<protein>
    <submittedName>
        <fullName evidence="4">Prolyl oligopeptidase family serine peptidase</fullName>
    </submittedName>
</protein>
<keyword evidence="7" id="KW-1185">Reference proteome</keyword>
<dbReference type="InterPro" id="IPR001375">
    <property type="entry name" value="Peptidase_S9_cat"/>
</dbReference>
<dbReference type="AlphaFoldDB" id="A0AAW8NNE7"/>
<dbReference type="Gene3D" id="3.40.50.1820">
    <property type="entry name" value="alpha/beta hydrolase"/>
    <property type="match status" value="1"/>
</dbReference>
<dbReference type="PANTHER" id="PTHR42776:SF4">
    <property type="entry name" value="ACYLAMINO-ACID-RELEASING ENZYME"/>
    <property type="match status" value="1"/>
</dbReference>
<dbReference type="RefSeq" id="WP_310654949.1">
    <property type="nucleotide sequence ID" value="NZ_JAPMLA010000011.1"/>
</dbReference>
<feature type="signal peptide" evidence="2">
    <location>
        <begin position="1"/>
        <end position="21"/>
    </location>
</feature>
<evidence type="ECO:0000256" key="1">
    <source>
        <dbReference type="ARBA" id="ARBA00022801"/>
    </source>
</evidence>
<dbReference type="PANTHER" id="PTHR42776">
    <property type="entry name" value="SERINE PEPTIDASE S9 FAMILY MEMBER"/>
    <property type="match status" value="1"/>
</dbReference>
<evidence type="ECO:0000313" key="6">
    <source>
        <dbReference type="Proteomes" id="UP001259340"/>
    </source>
</evidence>
<name>A0AAW8NNE7_9GAMM</name>
<evidence type="ECO:0000313" key="4">
    <source>
        <dbReference type="EMBL" id="MDR8524290.1"/>
    </source>
</evidence>
<evidence type="ECO:0000256" key="2">
    <source>
        <dbReference type="SAM" id="SignalP"/>
    </source>
</evidence>
<feature type="domain" description="Peptidase S9 prolyl oligopeptidase catalytic" evidence="3">
    <location>
        <begin position="143"/>
        <end position="353"/>
    </location>
</feature>
<gene>
    <name evidence="4" type="ORF">OS133_11580</name>
    <name evidence="5" type="ORF">OS134_17195</name>
</gene>
<evidence type="ECO:0000259" key="3">
    <source>
        <dbReference type="Pfam" id="PF00326"/>
    </source>
</evidence>
<reference evidence="5 7" key="1">
    <citation type="journal article" date="2022" name="bioRxiv">
        <title>Prophages regulate Shewanella fidelis 3313 motility and biofilm formation: implications for gut colonization dynamics in Ciona robusta.</title>
        <authorList>
            <person name="Natarajan O."/>
            <person name="Gibboney S.L."/>
            <person name="Young M.N."/>
            <person name="Lim S.J."/>
            <person name="Pluta N."/>
            <person name="Atkinson C.G."/>
            <person name="Leigh B.A."/>
            <person name="Liberti A."/>
            <person name="Kees E.D."/>
            <person name="Breitbart M."/>
            <person name="Gralnick J.A."/>
            <person name="Dishaw L.J."/>
        </authorList>
    </citation>
    <scope>NUCLEOTIDE SEQUENCE [LARGE SCALE GENOMIC DNA]</scope>
    <source>
        <strain evidence="5 7">JG4066</strain>
    </source>
</reference>
<dbReference type="GO" id="GO:0006508">
    <property type="term" value="P:proteolysis"/>
    <property type="evidence" value="ECO:0007669"/>
    <property type="project" value="InterPro"/>
</dbReference>
<dbReference type="GO" id="GO:0004252">
    <property type="term" value="F:serine-type endopeptidase activity"/>
    <property type="evidence" value="ECO:0007669"/>
    <property type="project" value="TreeGrafter"/>
</dbReference>
<dbReference type="SUPFAM" id="SSF53474">
    <property type="entry name" value="alpha/beta-Hydrolases"/>
    <property type="match status" value="1"/>
</dbReference>
<keyword evidence="2" id="KW-0732">Signal</keyword>
<dbReference type="InterPro" id="IPR029058">
    <property type="entry name" value="AB_hydrolase_fold"/>
</dbReference>
<evidence type="ECO:0000313" key="5">
    <source>
        <dbReference type="EMBL" id="MDW4825808.1"/>
    </source>
</evidence>